<protein>
    <submittedName>
        <fullName evidence="1">Uncharacterized protein</fullName>
    </submittedName>
</protein>
<evidence type="ECO:0000313" key="2">
    <source>
        <dbReference type="Proteomes" id="UP001501074"/>
    </source>
</evidence>
<dbReference type="Proteomes" id="UP001501074">
    <property type="component" value="Unassembled WGS sequence"/>
</dbReference>
<comment type="caution">
    <text evidence="1">The sequence shown here is derived from an EMBL/GenBank/DDBJ whole genome shotgun (WGS) entry which is preliminary data.</text>
</comment>
<dbReference type="InterPro" id="IPR046251">
    <property type="entry name" value="DUF6284"/>
</dbReference>
<evidence type="ECO:0000313" key="1">
    <source>
        <dbReference type="EMBL" id="GAA3618396.1"/>
    </source>
</evidence>
<name>A0ABP6ZVE6_9ACTN</name>
<accession>A0ABP6ZVE6</accession>
<dbReference type="Pfam" id="PF19801">
    <property type="entry name" value="DUF6284"/>
    <property type="match status" value="1"/>
</dbReference>
<sequence>MRAVREEPTKAELRAIEAEWPLIEAELAVVDAEIVIAVHDSRPDDLDWRRLRRAEAEVTRRMCGYFSASAGPLDGAA</sequence>
<gene>
    <name evidence="1" type="ORF">GCM10022223_38940</name>
</gene>
<reference evidence="2" key="1">
    <citation type="journal article" date="2019" name="Int. J. Syst. Evol. Microbiol.">
        <title>The Global Catalogue of Microorganisms (GCM) 10K type strain sequencing project: providing services to taxonomists for standard genome sequencing and annotation.</title>
        <authorList>
            <consortium name="The Broad Institute Genomics Platform"/>
            <consortium name="The Broad Institute Genome Sequencing Center for Infectious Disease"/>
            <person name="Wu L."/>
            <person name="Ma J."/>
        </authorList>
    </citation>
    <scope>NUCLEOTIDE SEQUENCE [LARGE SCALE GENOMIC DNA]</scope>
    <source>
        <strain evidence="2">JCM 16902</strain>
    </source>
</reference>
<organism evidence="1 2">
    <name type="scientific">Kineosporia mesophila</name>
    <dbReference type="NCBI Taxonomy" id="566012"/>
    <lineage>
        <taxon>Bacteria</taxon>
        <taxon>Bacillati</taxon>
        <taxon>Actinomycetota</taxon>
        <taxon>Actinomycetes</taxon>
        <taxon>Kineosporiales</taxon>
        <taxon>Kineosporiaceae</taxon>
        <taxon>Kineosporia</taxon>
    </lineage>
</organism>
<dbReference type="EMBL" id="BAAAZO010000006">
    <property type="protein sequence ID" value="GAA3618396.1"/>
    <property type="molecule type" value="Genomic_DNA"/>
</dbReference>
<keyword evidence="2" id="KW-1185">Reference proteome</keyword>
<proteinExistence type="predicted"/>
<dbReference type="RefSeq" id="WP_345718764.1">
    <property type="nucleotide sequence ID" value="NZ_BAAAZO010000006.1"/>
</dbReference>